<reference evidence="1 2" key="1">
    <citation type="journal article" date="2017" name="Genome Biol. Evol.">
        <title>Phytophthora megakarya and P. palmivora, closely related causal agents of cacao black pod rot, underwent increases in genome sizes and gene numbers by different mechanisms.</title>
        <authorList>
            <person name="Ali S.S."/>
            <person name="Shao J."/>
            <person name="Lary D.J."/>
            <person name="Kronmiller B."/>
            <person name="Shen D."/>
            <person name="Strem M.D."/>
            <person name="Amoako-Attah I."/>
            <person name="Akrofi A.Y."/>
            <person name="Begoude B.A."/>
            <person name="Ten Hoopen G.M."/>
            <person name="Coulibaly K."/>
            <person name="Kebe B.I."/>
            <person name="Melnick R.L."/>
            <person name="Guiltinan M.J."/>
            <person name="Tyler B.M."/>
            <person name="Meinhardt L.W."/>
            <person name="Bailey B.A."/>
        </authorList>
    </citation>
    <scope>NUCLEOTIDE SEQUENCE [LARGE SCALE GENOMIC DNA]</scope>
    <source>
        <strain evidence="2">sbr112.9</strain>
    </source>
</reference>
<protein>
    <submittedName>
        <fullName evidence="1">Uncharacterized protein</fullName>
    </submittedName>
</protein>
<sequence length="101" mass="11765">MVKTATVEYPMRYFDMMQHLRVVISKYYPVQVHAESPYMPCITRNSTHRLFSTILGMTVVDAFLAHRYDSVNNDSTTDSVTFHEILSQLAHQLIFNNYQST</sequence>
<gene>
    <name evidence="1" type="ORF">PHPALM_8828</name>
</gene>
<keyword evidence="2" id="KW-1185">Reference proteome</keyword>
<accession>A0A2P4Y8V8</accession>
<comment type="caution">
    <text evidence="1">The sequence shown here is derived from an EMBL/GenBank/DDBJ whole genome shotgun (WGS) entry which is preliminary data.</text>
</comment>
<evidence type="ECO:0000313" key="1">
    <source>
        <dbReference type="EMBL" id="POM74244.1"/>
    </source>
</evidence>
<dbReference type="EMBL" id="NCKW01004905">
    <property type="protein sequence ID" value="POM74244.1"/>
    <property type="molecule type" value="Genomic_DNA"/>
</dbReference>
<name>A0A2P4Y8V8_9STRA</name>
<proteinExistence type="predicted"/>
<organism evidence="1 2">
    <name type="scientific">Phytophthora palmivora</name>
    <dbReference type="NCBI Taxonomy" id="4796"/>
    <lineage>
        <taxon>Eukaryota</taxon>
        <taxon>Sar</taxon>
        <taxon>Stramenopiles</taxon>
        <taxon>Oomycota</taxon>
        <taxon>Peronosporomycetes</taxon>
        <taxon>Peronosporales</taxon>
        <taxon>Peronosporaceae</taxon>
        <taxon>Phytophthora</taxon>
    </lineage>
</organism>
<dbReference type="Proteomes" id="UP000237271">
    <property type="component" value="Unassembled WGS sequence"/>
</dbReference>
<evidence type="ECO:0000313" key="2">
    <source>
        <dbReference type="Proteomes" id="UP000237271"/>
    </source>
</evidence>
<dbReference type="AlphaFoldDB" id="A0A2P4Y8V8"/>